<evidence type="ECO:0000313" key="2">
    <source>
        <dbReference type="Proteomes" id="UP000639516"/>
    </source>
</evidence>
<gene>
    <name evidence="1" type="ORF">HA482_10665</name>
</gene>
<name>A0ABR7U515_9BRAD</name>
<organism evidence="1 2">
    <name type="scientific">Bradyrhizobium campsiandrae</name>
    <dbReference type="NCBI Taxonomy" id="1729892"/>
    <lineage>
        <taxon>Bacteria</taxon>
        <taxon>Pseudomonadati</taxon>
        <taxon>Pseudomonadota</taxon>
        <taxon>Alphaproteobacteria</taxon>
        <taxon>Hyphomicrobiales</taxon>
        <taxon>Nitrobacteraceae</taxon>
        <taxon>Bradyrhizobium</taxon>
    </lineage>
</organism>
<evidence type="ECO:0000313" key="1">
    <source>
        <dbReference type="EMBL" id="MBC9978673.1"/>
    </source>
</evidence>
<dbReference type="Proteomes" id="UP000639516">
    <property type="component" value="Unassembled WGS sequence"/>
</dbReference>
<comment type="caution">
    <text evidence="1">The sequence shown here is derived from an EMBL/GenBank/DDBJ whole genome shotgun (WGS) entry which is preliminary data.</text>
</comment>
<dbReference type="CDD" id="cd00293">
    <property type="entry name" value="USP-like"/>
    <property type="match status" value="1"/>
</dbReference>
<dbReference type="EMBL" id="JAATTO010000013">
    <property type="protein sequence ID" value="MBC9978673.1"/>
    <property type="molecule type" value="Genomic_DNA"/>
</dbReference>
<reference evidence="1 2" key="1">
    <citation type="journal article" date="2020" name="Arch. Microbiol.">
        <title>Bradyrhizobium campsiandrae sp. nov., a nitrogen-fixing bacterial strain isolated from a native leguminous tree from the Amazon adapted to flooded conditions.</title>
        <authorList>
            <person name="Cabral Michel D."/>
            <person name="Martins da Costa E."/>
            <person name="Azarias Guimaraes A."/>
            <person name="Soares de Carvalho T."/>
            <person name="Santos de Castro Caputo P."/>
            <person name="Willems A."/>
            <person name="de Souza Moreira F.M."/>
        </authorList>
    </citation>
    <scope>NUCLEOTIDE SEQUENCE [LARGE SCALE GENOMIC DNA]</scope>
    <source>
        <strain evidence="2">INPA 384B</strain>
    </source>
</reference>
<dbReference type="SUPFAM" id="SSF52402">
    <property type="entry name" value="Adenine nucleotide alpha hydrolases-like"/>
    <property type="match status" value="1"/>
</dbReference>
<sequence>MSFCDIVVDACPRSDLYQTLDRARDMAREFGSNLAVVSYAWPPLSMTEALAPNVFSVQEQTRAMEDALAAARSAFDKVFGANPKGVEWRSGIREPTKAVRDHLLATDLLITSSSEADACVLPDPADLALRSGTPVLRLGRKTASTCFPNVLVAWKDCSQARRALHDALPLLERAQSVAVVGVGDEVSADRLEAVAEHLRRHKVKARYWHLPRSQDDVCADLLGQAEREGANLIVAGVYSHGALTERVLGGVTREMLKSTEMSWFLAH</sequence>
<protein>
    <submittedName>
        <fullName evidence="1">Universal stress protein</fullName>
    </submittedName>
</protein>
<dbReference type="Gene3D" id="3.40.50.12370">
    <property type="match status" value="1"/>
</dbReference>
<dbReference type="RefSeq" id="WP_006022531.1">
    <property type="nucleotide sequence ID" value="NZ_JAANIH010000115.1"/>
</dbReference>
<keyword evidence="2" id="KW-1185">Reference proteome</keyword>
<accession>A0ABR7U515</accession>
<proteinExistence type="predicted"/>